<proteinExistence type="predicted"/>
<name>A0A543FYM8_9PSEU</name>
<dbReference type="GO" id="GO:0003677">
    <property type="term" value="F:DNA binding"/>
    <property type="evidence" value="ECO:0007669"/>
    <property type="project" value="UniProtKB-UniRule"/>
</dbReference>
<evidence type="ECO:0000256" key="3">
    <source>
        <dbReference type="ARBA" id="ARBA00023163"/>
    </source>
</evidence>
<dbReference type="InterPro" id="IPR036271">
    <property type="entry name" value="Tet_transcr_reg_TetR-rel_C_sf"/>
</dbReference>
<dbReference type="Gene3D" id="1.10.357.10">
    <property type="entry name" value="Tetracycline Repressor, domain 2"/>
    <property type="match status" value="1"/>
</dbReference>
<dbReference type="PROSITE" id="PS50977">
    <property type="entry name" value="HTH_TETR_2"/>
    <property type="match status" value="1"/>
</dbReference>
<evidence type="ECO:0000313" key="6">
    <source>
        <dbReference type="EMBL" id="TQM38941.1"/>
    </source>
</evidence>
<dbReference type="AlphaFoldDB" id="A0A543FYM8"/>
<keyword evidence="2 4" id="KW-0238">DNA-binding</keyword>
<dbReference type="Proteomes" id="UP000319818">
    <property type="component" value="Unassembled WGS sequence"/>
</dbReference>
<reference evidence="6 7" key="1">
    <citation type="submission" date="2019-06" db="EMBL/GenBank/DDBJ databases">
        <title>Sequencing the genomes of 1000 actinobacteria strains.</title>
        <authorList>
            <person name="Klenk H.-P."/>
        </authorList>
    </citation>
    <scope>NUCLEOTIDE SEQUENCE [LARGE SCALE GENOMIC DNA]</scope>
    <source>
        <strain evidence="6 7">DSM 45511</strain>
    </source>
</reference>
<dbReference type="SUPFAM" id="SSF46689">
    <property type="entry name" value="Homeodomain-like"/>
    <property type="match status" value="1"/>
</dbReference>
<dbReference type="InterPro" id="IPR001647">
    <property type="entry name" value="HTH_TetR"/>
</dbReference>
<dbReference type="PANTHER" id="PTHR47506">
    <property type="entry name" value="TRANSCRIPTIONAL REGULATORY PROTEIN"/>
    <property type="match status" value="1"/>
</dbReference>
<evidence type="ECO:0000256" key="1">
    <source>
        <dbReference type="ARBA" id="ARBA00023015"/>
    </source>
</evidence>
<dbReference type="SUPFAM" id="SSF48498">
    <property type="entry name" value="Tetracyclin repressor-like, C-terminal domain"/>
    <property type="match status" value="1"/>
</dbReference>
<keyword evidence="7" id="KW-1185">Reference proteome</keyword>
<accession>A0A543FYM8</accession>
<sequence length="206" mass="22475">MAQGGGSASATRPGKRERLVSAARELVYFKGIAGTSLADIANAADVPVGNVYYYFKTKNEIVGAVVRTYEDQLQTLVSEVERRHQSPEARLEAFVAVLVEHAVAATERYGTQYGCPYGTLSSELAMRAEGPDPLAATLMRIQLDWTEQQFRAMGRADARDLAIELLAAYQGAAVLTSTLGDAELLTRRGQRLQQWIDELAVGRPAR</sequence>
<dbReference type="EMBL" id="VFPH01000002">
    <property type="protein sequence ID" value="TQM38941.1"/>
    <property type="molecule type" value="Genomic_DNA"/>
</dbReference>
<gene>
    <name evidence="6" type="ORF">FB388_6192</name>
</gene>
<comment type="caution">
    <text evidence="6">The sequence shown here is derived from an EMBL/GenBank/DDBJ whole genome shotgun (WGS) entry which is preliminary data.</text>
</comment>
<evidence type="ECO:0000313" key="7">
    <source>
        <dbReference type="Proteomes" id="UP000319818"/>
    </source>
</evidence>
<organism evidence="6 7">
    <name type="scientific">Pseudonocardia cypriaca</name>
    <dbReference type="NCBI Taxonomy" id="882449"/>
    <lineage>
        <taxon>Bacteria</taxon>
        <taxon>Bacillati</taxon>
        <taxon>Actinomycetota</taxon>
        <taxon>Actinomycetes</taxon>
        <taxon>Pseudonocardiales</taxon>
        <taxon>Pseudonocardiaceae</taxon>
        <taxon>Pseudonocardia</taxon>
    </lineage>
</organism>
<evidence type="ECO:0000259" key="5">
    <source>
        <dbReference type="PROSITE" id="PS50977"/>
    </source>
</evidence>
<keyword evidence="1" id="KW-0805">Transcription regulation</keyword>
<dbReference type="PRINTS" id="PR00455">
    <property type="entry name" value="HTHTETR"/>
</dbReference>
<feature type="domain" description="HTH tetR-type" evidence="5">
    <location>
        <begin position="13"/>
        <end position="73"/>
    </location>
</feature>
<evidence type="ECO:0000256" key="2">
    <source>
        <dbReference type="ARBA" id="ARBA00023125"/>
    </source>
</evidence>
<evidence type="ECO:0000256" key="4">
    <source>
        <dbReference type="PROSITE-ProRule" id="PRU00335"/>
    </source>
</evidence>
<dbReference type="PANTHER" id="PTHR47506:SF1">
    <property type="entry name" value="HTH-TYPE TRANSCRIPTIONAL REGULATOR YJDC"/>
    <property type="match status" value="1"/>
</dbReference>
<dbReference type="InterPro" id="IPR009057">
    <property type="entry name" value="Homeodomain-like_sf"/>
</dbReference>
<feature type="DNA-binding region" description="H-T-H motif" evidence="4">
    <location>
        <begin position="36"/>
        <end position="55"/>
    </location>
</feature>
<dbReference type="Pfam" id="PF00440">
    <property type="entry name" value="TetR_N"/>
    <property type="match status" value="1"/>
</dbReference>
<protein>
    <submittedName>
        <fullName evidence="6">TetR family transcriptional regulator</fullName>
    </submittedName>
</protein>
<keyword evidence="3" id="KW-0804">Transcription</keyword>
<dbReference type="OrthoDB" id="3190535at2"/>